<dbReference type="EMBL" id="CP001940">
    <property type="protein sequence ID" value="ADH84805.1"/>
    <property type="molecule type" value="Genomic_DNA"/>
</dbReference>
<sequence length="469" mass="52065">MVSGMMSNKPPAPSQQIPPILTVDHQARLSGGNAGLRALIKQRLTLDNPKYRDARKYSRWVGKNLPPKLYFYQESGEALIFPRGWARQAVLLCRQEMGQTPEIIDRRREIAPQEFAFQGELRPYQHQAREAILGRDFGVLEAGTGSGKTVVACAVIAARQQPTIVLVHTKELLYQWSERIGEFLGLEAGLLGDGHRRLEPVTVAIVNSARRMARELPPLFGQLCVDECHRVPSSLFTEVVTAFDCRYMLGLSATAYRRDGLTPLINFYLGDRVHRIDTGDLQRSGAVLKARLIQRPTAFRYLYRGNYQALMKALTADQKRNQLIAEDIAREARATVGGNGATETGTILVVSDRVRHCQELARLLEQRGVDCQILTGATPAEQRSELVAAIQEGRVRVLISTVQLIGEGFDCPGLRSLFLTTPIKFTGRLLQVVGRILRPAAGKQPTVYDYVDQVGVLQSSANSRALALQ</sequence>
<evidence type="ECO:0000256" key="4">
    <source>
        <dbReference type="ARBA" id="ARBA00022840"/>
    </source>
</evidence>
<gene>
    <name evidence="6" type="ordered locus">DaAHT2_0092</name>
</gene>
<keyword evidence="1" id="KW-0547">Nucleotide-binding</keyword>
<dbReference type="GO" id="GO:0004386">
    <property type="term" value="F:helicase activity"/>
    <property type="evidence" value="ECO:0007669"/>
    <property type="project" value="UniProtKB-KW"/>
</dbReference>
<dbReference type="GO" id="GO:0005524">
    <property type="term" value="F:ATP binding"/>
    <property type="evidence" value="ECO:0007669"/>
    <property type="project" value="UniProtKB-KW"/>
</dbReference>
<evidence type="ECO:0000259" key="5">
    <source>
        <dbReference type="PROSITE" id="PS51192"/>
    </source>
</evidence>
<dbReference type="CDD" id="cd17926">
    <property type="entry name" value="DEXHc_RE"/>
    <property type="match status" value="1"/>
</dbReference>
<dbReference type="InterPro" id="IPR014001">
    <property type="entry name" value="Helicase_ATP-bd"/>
</dbReference>
<feature type="domain" description="Helicase ATP-binding" evidence="5">
    <location>
        <begin position="129"/>
        <end position="273"/>
    </location>
</feature>
<evidence type="ECO:0000256" key="1">
    <source>
        <dbReference type="ARBA" id="ARBA00022741"/>
    </source>
</evidence>
<evidence type="ECO:0000256" key="3">
    <source>
        <dbReference type="ARBA" id="ARBA00022806"/>
    </source>
</evidence>
<dbReference type="InterPro" id="IPR050615">
    <property type="entry name" value="ATP-dep_DNA_Helicase"/>
</dbReference>
<dbReference type="PROSITE" id="PS51192">
    <property type="entry name" value="HELICASE_ATP_BIND_1"/>
    <property type="match status" value="1"/>
</dbReference>
<dbReference type="GO" id="GO:0003677">
    <property type="term" value="F:DNA binding"/>
    <property type="evidence" value="ECO:0007669"/>
    <property type="project" value="InterPro"/>
</dbReference>
<dbReference type="Gene3D" id="3.40.50.300">
    <property type="entry name" value="P-loop containing nucleotide triphosphate hydrolases"/>
    <property type="match status" value="2"/>
</dbReference>
<dbReference type="Proteomes" id="UP000001508">
    <property type="component" value="Chromosome"/>
</dbReference>
<dbReference type="InParanoid" id="D6Z5E8"/>
<dbReference type="InterPro" id="IPR001650">
    <property type="entry name" value="Helicase_C-like"/>
</dbReference>
<dbReference type="Pfam" id="PF00271">
    <property type="entry name" value="Helicase_C"/>
    <property type="match status" value="1"/>
</dbReference>
<dbReference type="eggNOG" id="COG1061">
    <property type="taxonomic scope" value="Bacteria"/>
</dbReference>
<dbReference type="InterPro" id="IPR027417">
    <property type="entry name" value="P-loop_NTPase"/>
</dbReference>
<dbReference type="STRING" id="589865.DaAHT2_0092"/>
<reference evidence="7" key="1">
    <citation type="submission" date="2010-02" db="EMBL/GenBank/DDBJ databases">
        <title>Complete sequence of Desulfurivibrio alkaliphilus AHT2.</title>
        <authorList>
            <consortium name="US DOE Joint Genome Institute"/>
            <person name="Pitluck S."/>
            <person name="Chertkov O."/>
            <person name="Detter J.C."/>
            <person name="Han C."/>
            <person name="Tapia R."/>
            <person name="Larimer F."/>
            <person name="Land M."/>
            <person name="Hauser L."/>
            <person name="Kyrpides N."/>
            <person name="Mikhailova N."/>
            <person name="Sorokin D.Y."/>
            <person name="Muyzer G."/>
            <person name="Woyke T."/>
        </authorList>
    </citation>
    <scope>NUCLEOTIDE SEQUENCE [LARGE SCALE GENOMIC DNA]</scope>
    <source>
        <strain evidence="7">DSM 19089 / UNIQEM U267 / AHT2</strain>
    </source>
</reference>
<proteinExistence type="predicted"/>
<dbReference type="AlphaFoldDB" id="D6Z5E8"/>
<dbReference type="PANTHER" id="PTHR11274:SF0">
    <property type="entry name" value="GENERAL TRANSCRIPTION AND DNA REPAIR FACTOR IIH HELICASE SUBUNIT XPB"/>
    <property type="match status" value="1"/>
</dbReference>
<dbReference type="SUPFAM" id="SSF52540">
    <property type="entry name" value="P-loop containing nucleoside triphosphate hydrolases"/>
    <property type="match status" value="2"/>
</dbReference>
<accession>D6Z5E8</accession>
<protein>
    <submittedName>
        <fullName evidence="6">Type III restriction protein res subunit</fullName>
    </submittedName>
</protein>
<keyword evidence="3" id="KW-0347">Helicase</keyword>
<organism evidence="6 7">
    <name type="scientific">Desulfurivibrio alkaliphilus (strain DSM 19089 / UNIQEM U267 / AHT2)</name>
    <dbReference type="NCBI Taxonomy" id="589865"/>
    <lineage>
        <taxon>Bacteria</taxon>
        <taxon>Pseudomonadati</taxon>
        <taxon>Thermodesulfobacteriota</taxon>
        <taxon>Desulfobulbia</taxon>
        <taxon>Desulfobulbales</taxon>
        <taxon>Desulfobulbaceae</taxon>
        <taxon>Desulfurivibrio</taxon>
    </lineage>
</organism>
<keyword evidence="7" id="KW-1185">Reference proteome</keyword>
<keyword evidence="2" id="KW-0378">Hydrolase</keyword>
<evidence type="ECO:0000313" key="7">
    <source>
        <dbReference type="Proteomes" id="UP000001508"/>
    </source>
</evidence>
<evidence type="ECO:0000256" key="2">
    <source>
        <dbReference type="ARBA" id="ARBA00022801"/>
    </source>
</evidence>
<dbReference type="GO" id="GO:0016787">
    <property type="term" value="F:hydrolase activity"/>
    <property type="evidence" value="ECO:0007669"/>
    <property type="project" value="UniProtKB-KW"/>
</dbReference>
<evidence type="ECO:0000313" key="6">
    <source>
        <dbReference type="EMBL" id="ADH84805.1"/>
    </source>
</evidence>
<dbReference type="FunCoup" id="D6Z5E8">
    <property type="interactions" value="48"/>
</dbReference>
<dbReference type="SMART" id="SM00487">
    <property type="entry name" value="DEXDc"/>
    <property type="match status" value="1"/>
</dbReference>
<keyword evidence="4" id="KW-0067">ATP-binding</keyword>
<dbReference type="SMART" id="SM00490">
    <property type="entry name" value="HELICc"/>
    <property type="match status" value="1"/>
</dbReference>
<dbReference type="KEGG" id="dak:DaAHT2_0092"/>
<dbReference type="HOGENOM" id="CLU_011771_2_1_7"/>
<dbReference type="CDD" id="cd18785">
    <property type="entry name" value="SF2_C"/>
    <property type="match status" value="1"/>
</dbReference>
<dbReference type="Pfam" id="PF04851">
    <property type="entry name" value="ResIII"/>
    <property type="match status" value="1"/>
</dbReference>
<dbReference type="InterPro" id="IPR006935">
    <property type="entry name" value="Helicase/UvrB_N"/>
</dbReference>
<name>D6Z5E8_DESAT</name>
<dbReference type="PANTHER" id="PTHR11274">
    <property type="entry name" value="RAD25/XP-B DNA REPAIR HELICASE"/>
    <property type="match status" value="1"/>
</dbReference>